<dbReference type="Proteomes" id="UP000615446">
    <property type="component" value="Unassembled WGS sequence"/>
</dbReference>
<evidence type="ECO:0000256" key="1">
    <source>
        <dbReference type="SAM" id="Coils"/>
    </source>
</evidence>
<organism evidence="3 4">
    <name type="scientific">Rhizophagus clarus</name>
    <dbReference type="NCBI Taxonomy" id="94130"/>
    <lineage>
        <taxon>Eukaryota</taxon>
        <taxon>Fungi</taxon>
        <taxon>Fungi incertae sedis</taxon>
        <taxon>Mucoromycota</taxon>
        <taxon>Glomeromycotina</taxon>
        <taxon>Glomeromycetes</taxon>
        <taxon>Glomerales</taxon>
        <taxon>Glomeraceae</taxon>
        <taxon>Rhizophagus</taxon>
    </lineage>
</organism>
<reference evidence="3" key="1">
    <citation type="submission" date="2019-10" db="EMBL/GenBank/DDBJ databases">
        <title>Conservation and host-specific expression of non-tandemly repeated heterogenous ribosome RNA gene in arbuscular mycorrhizal fungi.</title>
        <authorList>
            <person name="Maeda T."/>
            <person name="Kobayashi Y."/>
            <person name="Nakagawa T."/>
            <person name="Ezawa T."/>
            <person name="Yamaguchi K."/>
            <person name="Bino T."/>
            <person name="Nishimoto Y."/>
            <person name="Shigenobu S."/>
            <person name="Kawaguchi M."/>
        </authorList>
    </citation>
    <scope>NUCLEOTIDE SEQUENCE</scope>
    <source>
        <strain evidence="3">HR1</strain>
    </source>
</reference>
<keyword evidence="1" id="KW-0175">Coiled coil</keyword>
<feature type="coiled-coil region" evidence="1">
    <location>
        <begin position="329"/>
        <end position="356"/>
    </location>
</feature>
<evidence type="ECO:0000313" key="3">
    <source>
        <dbReference type="EMBL" id="GES92800.1"/>
    </source>
</evidence>
<feature type="coiled-coil region" evidence="1">
    <location>
        <begin position="48"/>
        <end position="117"/>
    </location>
</feature>
<feature type="coiled-coil region" evidence="1">
    <location>
        <begin position="174"/>
        <end position="258"/>
    </location>
</feature>
<gene>
    <name evidence="3" type="ORF">RCL2_001956000</name>
</gene>
<dbReference type="PANTHER" id="PTHR23159:SF31">
    <property type="entry name" value="CENTROSOME-ASSOCIATED PROTEIN CEP250 ISOFORM X1"/>
    <property type="match status" value="1"/>
</dbReference>
<name>A0A8H3LV10_9GLOM</name>
<sequence>MFDPAYSELLDTNQELRGELQDEIFINKSNEKKIRSLVKELEQCYRTISIQDNTIIAHEKEIEKLKSEISDLRKQLRVLQQDKKFKDEVGSIQDGRIIELENKVGSLKARIRILIDKKISINALDMATTNLIANVNRGLDRIENHIRGVGTPMQNPANVIDGIRGSLNTIRVTLQNITTERDQYQNILNDTNNRERDLGNQLRDSRNQNLRFQRLLDESRVQAERITQIHTDALNDENRQVEDLRNQLRDARNQYTNAYWGLRNNWQLAQNRQERIGELLRENFVFRLLIQRKDTQIAEHRRTAHRLTVRYNNDTEHWRRRHAGCIRQAQNWKGQYRNLQNQVQARDQNILNLQGQILALQNNPLLNMANAHLRRLPLLKILNPNLGKFQSYTGQEPPDEYLDKVIQSWAHLEGHMTLLENANAGDFDNAYKCEILKSMMGGKYTPVPANNGLIAGNPAINSPDTLRAWMRAKYQRETVGNQQSAIQRLTQERFQSYDTPDTYETRIRPLLLGVADNDAQVLGFLKSQLSGDLYTWMRIANPAGIDAFFTELKNLWLERPPNLNGVQTSQNNSSAEIEKLNSQIASLQAQLAQPAQVHPQNNEVSANFEKLNSKIASLEAQLAESMQVHSNLAQRLQLPENVINSNSASTFDRHINQELEKRLGVIEINLAKLTKLVREDTKSAQYQCSEFSDYNNGGLEKRLERIEAHLAKFDRNNTRHAKTPQRQRSESLPFGGLEKRLGKIEALLDKLTKDSKSRSSRVHMATVDKQSDPIFSDDDTSKPEDNDYNSDNSSAVNYAEQRGYSDKSSKSKVSNKSELRKVKQDNNLSSAHNASPDEDSHGKHVSLEETIRKIIQIEFENYLPYIIKQAKKCVPALAHDSDEEEILDGPMEINFIRKKEPATDVVTVKCKIKRLVIPGAVVDSGANFPIMTDDISTRSKLKIDTKEKHDLRGIATTPTESLGIVRNIPVNFAPGCTIYADFAVVKYPKPMLILPNTLLDKYNYDLLASKRELRLECNGKEFFIPVNMHKVKNKLEVNCANVTPECDASSTPDCISQDLSEDDILKKK</sequence>
<feature type="compositionally biased region" description="Basic and acidic residues" evidence="2">
    <location>
        <begin position="803"/>
        <end position="824"/>
    </location>
</feature>
<protein>
    <submittedName>
        <fullName evidence="3">Uncharacterized protein</fullName>
    </submittedName>
</protein>
<evidence type="ECO:0000256" key="2">
    <source>
        <dbReference type="SAM" id="MobiDB-lite"/>
    </source>
</evidence>
<evidence type="ECO:0000313" key="4">
    <source>
        <dbReference type="Proteomes" id="UP000615446"/>
    </source>
</evidence>
<proteinExistence type="predicted"/>
<feature type="region of interest" description="Disordered" evidence="2">
    <location>
        <begin position="714"/>
        <end position="735"/>
    </location>
</feature>
<dbReference type="AlphaFoldDB" id="A0A8H3LV10"/>
<dbReference type="Gene3D" id="2.40.70.10">
    <property type="entry name" value="Acid Proteases"/>
    <property type="match status" value="1"/>
</dbReference>
<dbReference type="PANTHER" id="PTHR23159">
    <property type="entry name" value="CENTROSOMAL PROTEIN 2"/>
    <property type="match status" value="1"/>
</dbReference>
<comment type="caution">
    <text evidence="3">The sequence shown here is derived from an EMBL/GenBank/DDBJ whole genome shotgun (WGS) entry which is preliminary data.</text>
</comment>
<dbReference type="EMBL" id="BLAL01000218">
    <property type="protein sequence ID" value="GES92800.1"/>
    <property type="molecule type" value="Genomic_DNA"/>
</dbReference>
<feature type="region of interest" description="Disordered" evidence="2">
    <location>
        <begin position="753"/>
        <end position="844"/>
    </location>
</feature>
<accession>A0A8H3LV10</accession>
<dbReference type="OrthoDB" id="2429651at2759"/>
<dbReference type="InterPro" id="IPR021109">
    <property type="entry name" value="Peptidase_aspartic_dom_sf"/>
</dbReference>